<dbReference type="Pfam" id="PF13649">
    <property type="entry name" value="Methyltransf_25"/>
    <property type="match status" value="1"/>
</dbReference>
<dbReference type="GO" id="GO:0032259">
    <property type="term" value="P:methylation"/>
    <property type="evidence" value="ECO:0007669"/>
    <property type="project" value="UniProtKB-KW"/>
</dbReference>
<dbReference type="PROSITE" id="PS50022">
    <property type="entry name" value="FA58C_3"/>
    <property type="match status" value="1"/>
</dbReference>
<accession>A0A5P2UGM7</accession>
<keyword evidence="4" id="KW-0489">Methyltransferase</keyword>
<reference evidence="3" key="3">
    <citation type="submission" date="2020-09" db="EMBL/GenBank/DDBJ databases">
        <authorList>
            <person name="Sun Q."/>
            <person name="Ohkuma M."/>
        </authorList>
    </citation>
    <scope>NUCLEOTIDE SEQUENCE</scope>
    <source>
        <strain evidence="3">JCM 4834</strain>
    </source>
</reference>
<dbReference type="Pfam" id="PF00754">
    <property type="entry name" value="F5_F8_type_C"/>
    <property type="match status" value="1"/>
</dbReference>
<evidence type="ECO:0000313" key="5">
    <source>
        <dbReference type="Proteomes" id="UP000326831"/>
    </source>
</evidence>
<dbReference type="EMBL" id="BMVX01000008">
    <property type="protein sequence ID" value="GGZ64375.1"/>
    <property type="molecule type" value="Genomic_DNA"/>
</dbReference>
<dbReference type="EMBL" id="CP023701">
    <property type="protein sequence ID" value="QEU77579.1"/>
    <property type="molecule type" value="Genomic_DNA"/>
</dbReference>
<evidence type="ECO:0000256" key="1">
    <source>
        <dbReference type="SAM" id="MobiDB-lite"/>
    </source>
</evidence>
<gene>
    <name evidence="4" type="ORF">CP968_04120</name>
    <name evidence="3" type="ORF">GCM10010371_24910</name>
</gene>
<dbReference type="InterPro" id="IPR000421">
    <property type="entry name" value="FA58C"/>
</dbReference>
<name>A0A5P2UGM7_9ACTN</name>
<feature type="compositionally biased region" description="Basic and acidic residues" evidence="1">
    <location>
        <begin position="130"/>
        <end position="140"/>
    </location>
</feature>
<evidence type="ECO:0000259" key="2">
    <source>
        <dbReference type="PROSITE" id="PS50022"/>
    </source>
</evidence>
<dbReference type="Proteomes" id="UP000634660">
    <property type="component" value="Unassembled WGS sequence"/>
</dbReference>
<organism evidence="4 5">
    <name type="scientific">Streptomyces subrutilus</name>
    <dbReference type="NCBI Taxonomy" id="36818"/>
    <lineage>
        <taxon>Bacteria</taxon>
        <taxon>Bacillati</taxon>
        <taxon>Actinomycetota</taxon>
        <taxon>Actinomycetes</taxon>
        <taxon>Kitasatosporales</taxon>
        <taxon>Streptomycetaceae</taxon>
        <taxon>Streptomyces</taxon>
    </lineage>
</organism>
<keyword evidence="5" id="KW-1185">Reference proteome</keyword>
<dbReference type="SUPFAM" id="SSF49785">
    <property type="entry name" value="Galactose-binding domain-like"/>
    <property type="match status" value="1"/>
</dbReference>
<feature type="domain" description="F5/8 type C" evidence="2">
    <location>
        <begin position="1"/>
        <end position="90"/>
    </location>
</feature>
<dbReference type="Gene3D" id="3.40.50.150">
    <property type="entry name" value="Vaccinia Virus protein VP39"/>
    <property type="match status" value="1"/>
</dbReference>
<dbReference type="InterPro" id="IPR029063">
    <property type="entry name" value="SAM-dependent_MTases_sf"/>
</dbReference>
<feature type="region of interest" description="Disordered" evidence="1">
    <location>
        <begin position="1"/>
        <end position="26"/>
    </location>
</feature>
<dbReference type="GO" id="GO:0010420">
    <property type="term" value="F:polyprenyldihydroxybenzoate methyltransferase activity"/>
    <property type="evidence" value="ECO:0007669"/>
    <property type="project" value="TreeGrafter"/>
</dbReference>
<dbReference type="Gene3D" id="2.60.120.260">
    <property type="entry name" value="Galactose-binding domain-like"/>
    <property type="match status" value="1"/>
</dbReference>
<feature type="compositionally biased region" description="Low complexity" evidence="1">
    <location>
        <begin position="145"/>
        <end position="158"/>
    </location>
</feature>
<dbReference type="PANTHER" id="PTHR43464:SF89">
    <property type="entry name" value="METHYLTRANSFERASE"/>
    <property type="match status" value="1"/>
</dbReference>
<evidence type="ECO:0000313" key="4">
    <source>
        <dbReference type="EMBL" id="QEU77579.1"/>
    </source>
</evidence>
<reference evidence="3" key="1">
    <citation type="journal article" date="2014" name="Int. J. Syst. Evol. Microbiol.">
        <title>Complete genome sequence of Corynebacterium casei LMG S-19264T (=DSM 44701T), isolated from a smear-ripened cheese.</title>
        <authorList>
            <consortium name="US DOE Joint Genome Institute (JGI-PGF)"/>
            <person name="Walter F."/>
            <person name="Albersmeier A."/>
            <person name="Kalinowski J."/>
            <person name="Ruckert C."/>
        </authorList>
    </citation>
    <scope>NUCLEOTIDE SEQUENCE</scope>
    <source>
        <strain evidence="3">JCM 4834</strain>
    </source>
</reference>
<dbReference type="SUPFAM" id="SSF53335">
    <property type="entry name" value="S-adenosyl-L-methionine-dependent methyltransferases"/>
    <property type="match status" value="1"/>
</dbReference>
<evidence type="ECO:0000313" key="3">
    <source>
        <dbReference type="EMBL" id="GGZ64375.1"/>
    </source>
</evidence>
<dbReference type="InterPro" id="IPR041698">
    <property type="entry name" value="Methyltransf_25"/>
</dbReference>
<dbReference type="AlphaFoldDB" id="A0A5P2UGM7"/>
<dbReference type="Proteomes" id="UP000326831">
    <property type="component" value="Chromosome"/>
</dbReference>
<dbReference type="InterPro" id="IPR008979">
    <property type="entry name" value="Galactose-bd-like_sf"/>
</dbReference>
<dbReference type="KEGG" id="ssub:CP968_04120"/>
<reference evidence="4 5" key="2">
    <citation type="submission" date="2017-09" db="EMBL/GenBank/DDBJ databases">
        <authorList>
            <person name="Lee N."/>
            <person name="Cho B.-K."/>
        </authorList>
    </citation>
    <scope>NUCLEOTIDE SEQUENCE [LARGE SCALE GENOMIC DNA]</scope>
    <source>
        <strain evidence="4 5">ATCC 27467</strain>
    </source>
</reference>
<sequence>MPQGRMSVKAVDSEETAGENGSAANVLDGDASTLWHTRWYAATAPMPHALTLDLGAAYDVSALRHPPRQTRGHGRIADYRVSTSTDGVTWGPAAATGTFADGAGGQDVGFTPNGPLRQAHRHPRGGRQPVDLDRRTERRPPPVAPRAAPERPSSGAPAQYGGPSRRGGRMTRRKSAAEVFDALAERYEEAFGRVPGQLAALDWLTARLPAGARVLDVGSGTGRPTAEALARAGCAVTGIDVSAAMVALARSRVPQARFEQADVRTYAPGPEGFDAVCAFFPLLVMDQPEVADALDRMASWVAPGGYFVMATVPGDIRGLDIEWMGHEVTVSSLSTEDHLSRLADRGLEVLHHHTAAFRPAGGLAEPEEHLFCYARRPA</sequence>
<dbReference type="PANTHER" id="PTHR43464">
    <property type="entry name" value="METHYLTRANSFERASE"/>
    <property type="match status" value="1"/>
</dbReference>
<proteinExistence type="predicted"/>
<dbReference type="CDD" id="cd02440">
    <property type="entry name" value="AdoMet_MTases"/>
    <property type="match status" value="1"/>
</dbReference>
<feature type="region of interest" description="Disordered" evidence="1">
    <location>
        <begin position="97"/>
        <end position="173"/>
    </location>
</feature>
<keyword evidence="4" id="KW-0808">Transferase</keyword>
<protein>
    <submittedName>
        <fullName evidence="4">Methyltransferase domain-containing protein</fullName>
    </submittedName>
</protein>